<reference evidence="1 2" key="1">
    <citation type="submission" date="2019-06" db="EMBL/GenBank/DDBJ databases">
        <authorList>
            <person name="Broberg M."/>
        </authorList>
    </citation>
    <scope>NUCLEOTIDE SEQUENCE [LARGE SCALE GENOMIC DNA]</scope>
</reference>
<dbReference type="Gene3D" id="3.10.129.10">
    <property type="entry name" value="Hotdog Thioesterase"/>
    <property type="match status" value="1"/>
</dbReference>
<evidence type="ECO:0000313" key="2">
    <source>
        <dbReference type="Proteomes" id="UP000766486"/>
    </source>
</evidence>
<dbReference type="PANTHER" id="PTHR47260:SF3">
    <property type="entry name" value="THIOESTERASE FAMILY PROTEIN (AFU_ORTHOLOGUE AFUA_7G03960)"/>
    <property type="match status" value="1"/>
</dbReference>
<dbReference type="InterPro" id="IPR052061">
    <property type="entry name" value="PTE-AB_protein"/>
</dbReference>
<protein>
    <recommendedName>
        <fullName evidence="3">Thioesterase domain-containing protein</fullName>
    </recommendedName>
</protein>
<keyword evidence="2" id="KW-1185">Reference proteome</keyword>
<dbReference type="Proteomes" id="UP000766486">
    <property type="component" value="Unassembled WGS sequence"/>
</dbReference>
<gene>
    <name evidence="1" type="ORF">CLO192961_LOCUS411282</name>
</gene>
<dbReference type="SUPFAM" id="SSF54637">
    <property type="entry name" value="Thioesterase/thiol ester dehydrase-isomerase"/>
    <property type="match status" value="1"/>
</dbReference>
<evidence type="ECO:0000313" key="1">
    <source>
        <dbReference type="EMBL" id="VUC35452.1"/>
    </source>
</evidence>
<dbReference type="CDD" id="cd03443">
    <property type="entry name" value="PaaI_thioesterase"/>
    <property type="match status" value="1"/>
</dbReference>
<name>A0ABY6UVK2_BIOOC</name>
<dbReference type="EMBL" id="CABFNS010000910">
    <property type="protein sequence ID" value="VUC35452.1"/>
    <property type="molecule type" value="Genomic_DNA"/>
</dbReference>
<dbReference type="PANTHER" id="PTHR47260">
    <property type="entry name" value="UPF0644 PROTEIN PB2B4.06"/>
    <property type="match status" value="1"/>
</dbReference>
<comment type="caution">
    <text evidence="1">The sequence shown here is derived from an EMBL/GenBank/DDBJ whole genome shotgun (WGS) entry which is preliminary data.</text>
</comment>
<organism evidence="1 2">
    <name type="scientific">Bionectria ochroleuca</name>
    <name type="common">Gliocladium roseum</name>
    <dbReference type="NCBI Taxonomy" id="29856"/>
    <lineage>
        <taxon>Eukaryota</taxon>
        <taxon>Fungi</taxon>
        <taxon>Dikarya</taxon>
        <taxon>Ascomycota</taxon>
        <taxon>Pezizomycotina</taxon>
        <taxon>Sordariomycetes</taxon>
        <taxon>Hypocreomycetidae</taxon>
        <taxon>Hypocreales</taxon>
        <taxon>Bionectriaceae</taxon>
        <taxon>Clonostachys</taxon>
    </lineage>
</organism>
<accession>A0ABY6UVK2</accession>
<evidence type="ECO:0008006" key="3">
    <source>
        <dbReference type="Google" id="ProtNLM"/>
    </source>
</evidence>
<sequence length="233" mass="26076">MAKMILPAWRRRLALHKVPNLNRQLATIADKDEPEQSDFMSHFIRHNKTAQSESYEPVPFYSRHLIDQTGENKFFGDTVRTATTVPRLLAMRRKGFQTPESAPRPTHEATSLKLATSPPELLCLLSLGPGLASHPNIVHGGFQCVIFDEVIRLLILLHNDNICTPGPRDTHFTVSMTTSYAAPVPASSDILVRSWLTGREGRKWWANAEIVNSEGQVSTTAEAMWVTAKNTIH</sequence>
<proteinExistence type="predicted"/>
<dbReference type="InterPro" id="IPR029069">
    <property type="entry name" value="HotDog_dom_sf"/>
</dbReference>